<feature type="non-terminal residue" evidence="2">
    <location>
        <position position="479"/>
    </location>
</feature>
<reference evidence="2" key="2">
    <citation type="submission" date="2023-05" db="EMBL/GenBank/DDBJ databases">
        <authorList>
            <consortium name="Lawrence Berkeley National Laboratory"/>
            <person name="Steindorff A."/>
            <person name="Hensen N."/>
            <person name="Bonometti L."/>
            <person name="Westerberg I."/>
            <person name="Brannstrom I.O."/>
            <person name="Guillou S."/>
            <person name="Cros-Aarteil S."/>
            <person name="Calhoun S."/>
            <person name="Haridas S."/>
            <person name="Kuo A."/>
            <person name="Mondo S."/>
            <person name="Pangilinan J."/>
            <person name="Riley R."/>
            <person name="Labutti K."/>
            <person name="Andreopoulos B."/>
            <person name="Lipzen A."/>
            <person name="Chen C."/>
            <person name="Yanf M."/>
            <person name="Daum C."/>
            <person name="Ng V."/>
            <person name="Clum A."/>
            <person name="Ohm R."/>
            <person name="Martin F."/>
            <person name="Silar P."/>
            <person name="Natvig D."/>
            <person name="Lalanne C."/>
            <person name="Gautier V."/>
            <person name="Ament-Velasquez S.L."/>
            <person name="Kruys A."/>
            <person name="Hutchinson M.I."/>
            <person name="Powell A.J."/>
            <person name="Barry K."/>
            <person name="Miller A.N."/>
            <person name="Grigoriev I.V."/>
            <person name="Debuchy R."/>
            <person name="Gladieux P."/>
            <person name="Thoren M.H."/>
            <person name="Johannesson H."/>
        </authorList>
    </citation>
    <scope>NUCLEOTIDE SEQUENCE</scope>
    <source>
        <strain evidence="2">PSN243</strain>
    </source>
</reference>
<accession>A0AAV9GQQ5</accession>
<comment type="caution">
    <text evidence="2">The sequence shown here is derived from an EMBL/GenBank/DDBJ whole genome shotgun (WGS) entry which is preliminary data.</text>
</comment>
<dbReference type="InterPro" id="IPR010730">
    <property type="entry name" value="HET"/>
</dbReference>
<organism evidence="2 3">
    <name type="scientific">Podospora aff. communis PSN243</name>
    <dbReference type="NCBI Taxonomy" id="3040156"/>
    <lineage>
        <taxon>Eukaryota</taxon>
        <taxon>Fungi</taxon>
        <taxon>Dikarya</taxon>
        <taxon>Ascomycota</taxon>
        <taxon>Pezizomycotina</taxon>
        <taxon>Sordariomycetes</taxon>
        <taxon>Sordariomycetidae</taxon>
        <taxon>Sordariales</taxon>
        <taxon>Podosporaceae</taxon>
        <taxon>Podospora</taxon>
    </lineage>
</organism>
<dbReference type="Pfam" id="PF06985">
    <property type="entry name" value="HET"/>
    <property type="match status" value="1"/>
</dbReference>
<reference evidence="2" key="1">
    <citation type="journal article" date="2023" name="Mol. Phylogenet. Evol.">
        <title>Genome-scale phylogeny and comparative genomics of the fungal order Sordariales.</title>
        <authorList>
            <person name="Hensen N."/>
            <person name="Bonometti L."/>
            <person name="Westerberg I."/>
            <person name="Brannstrom I.O."/>
            <person name="Guillou S."/>
            <person name="Cros-Aarteil S."/>
            <person name="Calhoun S."/>
            <person name="Haridas S."/>
            <person name="Kuo A."/>
            <person name="Mondo S."/>
            <person name="Pangilinan J."/>
            <person name="Riley R."/>
            <person name="LaButti K."/>
            <person name="Andreopoulos B."/>
            <person name="Lipzen A."/>
            <person name="Chen C."/>
            <person name="Yan M."/>
            <person name="Daum C."/>
            <person name="Ng V."/>
            <person name="Clum A."/>
            <person name="Steindorff A."/>
            <person name="Ohm R.A."/>
            <person name="Martin F."/>
            <person name="Silar P."/>
            <person name="Natvig D.O."/>
            <person name="Lalanne C."/>
            <person name="Gautier V."/>
            <person name="Ament-Velasquez S.L."/>
            <person name="Kruys A."/>
            <person name="Hutchinson M.I."/>
            <person name="Powell A.J."/>
            <person name="Barry K."/>
            <person name="Miller A.N."/>
            <person name="Grigoriev I.V."/>
            <person name="Debuchy R."/>
            <person name="Gladieux P."/>
            <person name="Hiltunen Thoren M."/>
            <person name="Johannesson H."/>
        </authorList>
    </citation>
    <scope>NUCLEOTIDE SEQUENCE</scope>
    <source>
        <strain evidence="2">PSN243</strain>
    </source>
</reference>
<feature type="domain" description="Heterokaryon incompatibility" evidence="1">
    <location>
        <begin position="86"/>
        <end position="282"/>
    </location>
</feature>
<dbReference type="PANTHER" id="PTHR24148:SF73">
    <property type="entry name" value="HET DOMAIN PROTEIN (AFU_ORTHOLOGUE AFUA_8G01020)"/>
    <property type="match status" value="1"/>
</dbReference>
<keyword evidence="3" id="KW-1185">Reference proteome</keyword>
<dbReference type="PANTHER" id="PTHR24148">
    <property type="entry name" value="ANKYRIN REPEAT DOMAIN-CONTAINING PROTEIN 39 HOMOLOG-RELATED"/>
    <property type="match status" value="1"/>
</dbReference>
<dbReference type="InterPro" id="IPR052895">
    <property type="entry name" value="HetReg/Transcr_Mod"/>
</dbReference>
<dbReference type="Proteomes" id="UP001321760">
    <property type="component" value="Unassembled WGS sequence"/>
</dbReference>
<gene>
    <name evidence="2" type="ORF">QBC34DRAFT_297614</name>
</gene>
<evidence type="ECO:0000259" key="1">
    <source>
        <dbReference type="Pfam" id="PF06985"/>
    </source>
</evidence>
<name>A0AAV9GQQ5_9PEZI</name>
<evidence type="ECO:0000313" key="2">
    <source>
        <dbReference type="EMBL" id="KAK4450267.1"/>
    </source>
</evidence>
<proteinExistence type="predicted"/>
<evidence type="ECO:0000313" key="3">
    <source>
        <dbReference type="Proteomes" id="UP001321760"/>
    </source>
</evidence>
<dbReference type="EMBL" id="MU865933">
    <property type="protein sequence ID" value="KAK4450267.1"/>
    <property type="molecule type" value="Genomic_DNA"/>
</dbReference>
<protein>
    <submittedName>
        <fullName evidence="2">Heterokaryon incompatibility protein-domain-containing protein</fullName>
    </submittedName>
</protein>
<sequence>MQSTPSFIYQGQTRFQTLILPILKPRKVDSTWTAQSYSYQQLPTQTSIRVLSLLPSEVAATSIAQDGEDPIRCSIKTVDLESHPVYEALSYAWGDPLVFYRDKDDIVPAEDWYKPTYEIICDGQAVSITANLFAALLARRRMVNRLSGPDGKTLARQMEQMGYVPQEHVWIDAVCINQSDLDEREAQVAIMARIYSQAAVVNAWLGGEDEASLDIHPVMRHLSSADAVQAHILQAEQLRGMSLADTRLYQILNIPYIQRDEWVSLWAFFNRSWFRRAWVVQEMGLAKKAVMSVGLKTFLFDLPYGVHMMLRDTRLVHEVRNLGEKIADEIEKWGSAPLIPLKPLYRSQPAMRWDHNHFLTIGEVRSGFGIEGKDYRRDPTAEPYPLRFLLTSFRSTEAKDPRDKIYAFLGISKELSLLSPTARHDRATALAAPSYQKPVFQVFLDTMRFDVENTQTLDMLSLVQSSRFRKITSLPSWLP</sequence>
<dbReference type="AlphaFoldDB" id="A0AAV9GQQ5"/>